<dbReference type="EMBL" id="CAJNRG010001381">
    <property type="protein sequence ID" value="CAF2033021.1"/>
    <property type="molecule type" value="Genomic_DNA"/>
</dbReference>
<dbReference type="Pfam" id="PF13646">
    <property type="entry name" value="HEAT_2"/>
    <property type="match status" value="1"/>
</dbReference>
<sequence>MECNKIMLTPATLIEAKDDLKSFAIDIPQILKMGILKSYDDTAIGTQNQTEKQYYFVHLSFQEHFAARHLLSILMSTDKVKAINFISNNKYNQRFHFVFVFASGLLAQSHYKSCIEPFWSTVQGEPIDLVGVKHIKLLIACVDEFIGQTTAPQSTPLLQSISKCKDPREKRNVYNFIAELPITEPIPKLQYKILAALSDTDTDARAAACATLGNFGEKAATNEVIAALINATRNEDYYVRSKACEALGKLGEKAATDEVVAALINATRDKAYNVTWKAWKALRELGEKAVTNEMIAGLVNEHSGRIDYDHNMSLGKCLVGAMCSFGRMKQLNSGIVKELCSYIRKSTTIDLTAIPSEHMIKVFFDSGNASWLGLVVYIALSQGIAVTVEGSCIWIYDGRGPFECNGDRPELLASLIESFRNQKSEIESG</sequence>
<protein>
    <recommendedName>
        <fullName evidence="3">HEAT repeat domain-containing protein</fullName>
    </recommendedName>
</protein>
<name>A0A816NEQ6_9BILA</name>
<accession>A0A816NEQ6</accession>
<dbReference type="InterPro" id="IPR016024">
    <property type="entry name" value="ARM-type_fold"/>
</dbReference>
<gene>
    <name evidence="1" type="ORF">XDN619_LOCUS5323</name>
</gene>
<dbReference type="InterPro" id="IPR004155">
    <property type="entry name" value="PBS_lyase_HEAT"/>
</dbReference>
<dbReference type="PANTHER" id="PTHR12697:SF5">
    <property type="entry name" value="DEOXYHYPUSINE HYDROXYLASE"/>
    <property type="match status" value="1"/>
</dbReference>
<dbReference type="SUPFAM" id="SSF48371">
    <property type="entry name" value="ARM repeat"/>
    <property type="match status" value="1"/>
</dbReference>
<dbReference type="PANTHER" id="PTHR12697">
    <property type="entry name" value="PBS LYASE HEAT-LIKE PROTEIN"/>
    <property type="match status" value="1"/>
</dbReference>
<dbReference type="GO" id="GO:0016491">
    <property type="term" value="F:oxidoreductase activity"/>
    <property type="evidence" value="ECO:0007669"/>
    <property type="project" value="TreeGrafter"/>
</dbReference>
<proteinExistence type="predicted"/>
<dbReference type="Gene3D" id="1.25.10.10">
    <property type="entry name" value="Leucine-rich Repeat Variant"/>
    <property type="match status" value="1"/>
</dbReference>
<comment type="caution">
    <text evidence="1">The sequence shown here is derived from an EMBL/GenBank/DDBJ whole genome shotgun (WGS) entry which is preliminary data.</text>
</comment>
<evidence type="ECO:0000313" key="2">
    <source>
        <dbReference type="Proteomes" id="UP000663887"/>
    </source>
</evidence>
<dbReference type="Proteomes" id="UP000663887">
    <property type="component" value="Unassembled WGS sequence"/>
</dbReference>
<dbReference type="SMART" id="SM00567">
    <property type="entry name" value="EZ_HEAT"/>
    <property type="match status" value="2"/>
</dbReference>
<dbReference type="AlphaFoldDB" id="A0A816NEQ6"/>
<organism evidence="1 2">
    <name type="scientific">Rotaria magnacalcarata</name>
    <dbReference type="NCBI Taxonomy" id="392030"/>
    <lineage>
        <taxon>Eukaryota</taxon>
        <taxon>Metazoa</taxon>
        <taxon>Spiralia</taxon>
        <taxon>Gnathifera</taxon>
        <taxon>Rotifera</taxon>
        <taxon>Eurotatoria</taxon>
        <taxon>Bdelloidea</taxon>
        <taxon>Philodinida</taxon>
        <taxon>Philodinidae</taxon>
        <taxon>Rotaria</taxon>
    </lineage>
</organism>
<dbReference type="InterPro" id="IPR011989">
    <property type="entry name" value="ARM-like"/>
</dbReference>
<evidence type="ECO:0008006" key="3">
    <source>
        <dbReference type="Google" id="ProtNLM"/>
    </source>
</evidence>
<evidence type="ECO:0000313" key="1">
    <source>
        <dbReference type="EMBL" id="CAF2033021.1"/>
    </source>
</evidence>
<reference evidence="1" key="1">
    <citation type="submission" date="2021-02" db="EMBL/GenBank/DDBJ databases">
        <authorList>
            <person name="Nowell W R."/>
        </authorList>
    </citation>
    <scope>NUCLEOTIDE SEQUENCE</scope>
</reference>